<accession>A0ABT1JSW9</accession>
<feature type="region of interest" description="Disordered" evidence="1">
    <location>
        <begin position="247"/>
        <end position="268"/>
    </location>
</feature>
<organism evidence="2 3">
    <name type="scientific">Nonomuraea roseoviolacea subsp. carminata</name>
    <dbReference type="NCBI Taxonomy" id="160689"/>
    <lineage>
        <taxon>Bacteria</taxon>
        <taxon>Bacillati</taxon>
        <taxon>Actinomycetota</taxon>
        <taxon>Actinomycetes</taxon>
        <taxon>Streptosporangiales</taxon>
        <taxon>Streptosporangiaceae</taxon>
        <taxon>Nonomuraea</taxon>
    </lineage>
</organism>
<evidence type="ECO:0000313" key="2">
    <source>
        <dbReference type="EMBL" id="MCP2344846.1"/>
    </source>
</evidence>
<reference evidence="2 3" key="1">
    <citation type="submission" date="2022-06" db="EMBL/GenBank/DDBJ databases">
        <title>Sequencing the genomes of 1000 actinobacteria strains.</title>
        <authorList>
            <person name="Klenk H.-P."/>
        </authorList>
    </citation>
    <scope>NUCLEOTIDE SEQUENCE [LARGE SCALE GENOMIC DNA]</scope>
    <source>
        <strain evidence="2 3">DSM 44170</strain>
    </source>
</reference>
<dbReference type="Proteomes" id="UP001320766">
    <property type="component" value="Unassembled WGS sequence"/>
</dbReference>
<sequence length="268" mass="27675">MPVQSMRAQGMPHCVLGALGKVVRGWGVGVAYGDVRGVPDMGVGVRGVVVSSVGVPGGSRQRARVRGAGGSCRGGVRAAVRSGGVPCARVVRRVEGAGVGLRRVNSGVAGGARGALLGMYVGDVVGGCVVRGVRVRVAAFTGADRRGERRSGLRVVLREGGRPSSRSVLEGGYGAGAAAGRSREGAQPRLGHGPLVDQVLGTHVPERTAPPRSRNRANEVLGMRGRASRVAVENRPEAGLRAGFRAHRQAEHAGSHVHPDHRPHLDEL</sequence>
<keyword evidence="3" id="KW-1185">Reference proteome</keyword>
<gene>
    <name evidence="2" type="ORF">HD595_000968</name>
</gene>
<feature type="region of interest" description="Disordered" evidence="1">
    <location>
        <begin position="166"/>
        <end position="196"/>
    </location>
</feature>
<evidence type="ECO:0000313" key="3">
    <source>
        <dbReference type="Proteomes" id="UP001320766"/>
    </source>
</evidence>
<comment type="caution">
    <text evidence="2">The sequence shown here is derived from an EMBL/GenBank/DDBJ whole genome shotgun (WGS) entry which is preliminary data.</text>
</comment>
<protein>
    <submittedName>
        <fullName evidence="2">Uncharacterized protein</fullName>
    </submittedName>
</protein>
<name>A0ABT1JSW9_9ACTN</name>
<proteinExistence type="predicted"/>
<feature type="compositionally biased region" description="Basic and acidic residues" evidence="1">
    <location>
        <begin position="248"/>
        <end position="268"/>
    </location>
</feature>
<dbReference type="EMBL" id="JAMZEC010000001">
    <property type="protein sequence ID" value="MCP2344846.1"/>
    <property type="molecule type" value="Genomic_DNA"/>
</dbReference>
<evidence type="ECO:0000256" key="1">
    <source>
        <dbReference type="SAM" id="MobiDB-lite"/>
    </source>
</evidence>